<dbReference type="AlphaFoldDB" id="A0A941EIN2"/>
<dbReference type="InterPro" id="IPR036390">
    <property type="entry name" value="WH_DNA-bd_sf"/>
</dbReference>
<dbReference type="GO" id="GO:0003700">
    <property type="term" value="F:DNA-binding transcription factor activity"/>
    <property type="evidence" value="ECO:0007669"/>
    <property type="project" value="InterPro"/>
</dbReference>
<dbReference type="InterPro" id="IPR036388">
    <property type="entry name" value="WH-like_DNA-bd_sf"/>
</dbReference>
<keyword evidence="3" id="KW-0804">Transcription</keyword>
<accession>A0A941EIN2</accession>
<dbReference type="RefSeq" id="WP_212520928.1">
    <property type="nucleotide sequence ID" value="NZ_JAGSOH010000100.1"/>
</dbReference>
<dbReference type="InterPro" id="IPR037171">
    <property type="entry name" value="NagB/RpiA_transferase-like"/>
</dbReference>
<dbReference type="Gene3D" id="3.40.50.1360">
    <property type="match status" value="1"/>
</dbReference>
<dbReference type="SMART" id="SM00420">
    <property type="entry name" value="HTH_DEOR"/>
    <property type="match status" value="1"/>
</dbReference>
<evidence type="ECO:0000256" key="3">
    <source>
        <dbReference type="ARBA" id="ARBA00023163"/>
    </source>
</evidence>
<dbReference type="PANTHER" id="PTHR30363:SF44">
    <property type="entry name" value="AGA OPERON TRANSCRIPTIONAL REPRESSOR-RELATED"/>
    <property type="match status" value="1"/>
</dbReference>
<dbReference type="SUPFAM" id="SSF46785">
    <property type="entry name" value="Winged helix' DNA-binding domain"/>
    <property type="match status" value="1"/>
</dbReference>
<keyword evidence="2" id="KW-0238">DNA-binding</keyword>
<comment type="caution">
    <text evidence="5">The sequence shown here is derived from an EMBL/GenBank/DDBJ whole genome shotgun (WGS) entry which is preliminary data.</text>
</comment>
<evidence type="ECO:0000259" key="4">
    <source>
        <dbReference type="PROSITE" id="PS51000"/>
    </source>
</evidence>
<sequence>MNSGSDPIFAEERRQRILAIVGAQGRVRIAELVDVLGVSEPTIRKDLTLLERERHLRRTHGGAIAVRPQLEPTIGDRSMLHAEAKDLIARECAARIARGDSVFLDSGTTVQRIARLLDQEHVNVLTNSLGVATALADKPPSVRHTLLGGTVRSLGGTVVGPIALETLARFAVNVAFIGASGLSESGISVADVAETQVKQAVIERARKVVVPIDSSKFGLTDFITVCGLERVDLVVTEAASSEIRDLCEDHGVELKIVGTSENVRCT</sequence>
<dbReference type="Gene3D" id="1.10.10.10">
    <property type="entry name" value="Winged helix-like DNA-binding domain superfamily/Winged helix DNA-binding domain"/>
    <property type="match status" value="1"/>
</dbReference>
<dbReference type="InterPro" id="IPR050313">
    <property type="entry name" value="Carb_Metab_HTH_regulators"/>
</dbReference>
<dbReference type="EMBL" id="JAGSOH010000100">
    <property type="protein sequence ID" value="MBR7829794.1"/>
    <property type="molecule type" value="Genomic_DNA"/>
</dbReference>
<evidence type="ECO:0000313" key="6">
    <source>
        <dbReference type="Proteomes" id="UP000676325"/>
    </source>
</evidence>
<keyword evidence="1" id="KW-0805">Transcription regulation</keyword>
<dbReference type="PROSITE" id="PS00894">
    <property type="entry name" value="HTH_DEOR_1"/>
    <property type="match status" value="1"/>
</dbReference>
<dbReference type="SMART" id="SM01134">
    <property type="entry name" value="DeoRC"/>
    <property type="match status" value="1"/>
</dbReference>
<dbReference type="PROSITE" id="PS51000">
    <property type="entry name" value="HTH_DEOR_2"/>
    <property type="match status" value="1"/>
</dbReference>
<keyword evidence="6" id="KW-1185">Reference proteome</keyword>
<feature type="domain" description="HTH deoR-type" evidence="4">
    <location>
        <begin position="10"/>
        <end position="65"/>
    </location>
</feature>
<proteinExistence type="predicted"/>
<dbReference type="PANTHER" id="PTHR30363">
    <property type="entry name" value="HTH-TYPE TRANSCRIPTIONAL REGULATOR SRLR-RELATED"/>
    <property type="match status" value="1"/>
</dbReference>
<evidence type="ECO:0000256" key="1">
    <source>
        <dbReference type="ARBA" id="ARBA00023015"/>
    </source>
</evidence>
<protein>
    <submittedName>
        <fullName evidence="5">DeoR/GlpR transcriptional regulator</fullName>
    </submittedName>
</protein>
<evidence type="ECO:0000313" key="5">
    <source>
        <dbReference type="EMBL" id="MBR7829794.1"/>
    </source>
</evidence>
<dbReference type="InterPro" id="IPR001034">
    <property type="entry name" value="DeoR_HTH"/>
</dbReference>
<dbReference type="SUPFAM" id="SSF100950">
    <property type="entry name" value="NagB/RpiA/CoA transferase-like"/>
    <property type="match status" value="1"/>
</dbReference>
<dbReference type="Pfam" id="PF00455">
    <property type="entry name" value="DeoRC"/>
    <property type="match status" value="1"/>
</dbReference>
<evidence type="ECO:0000256" key="2">
    <source>
        <dbReference type="ARBA" id="ARBA00023125"/>
    </source>
</evidence>
<dbReference type="Proteomes" id="UP000676325">
    <property type="component" value="Unassembled WGS sequence"/>
</dbReference>
<dbReference type="GO" id="GO:0003677">
    <property type="term" value="F:DNA binding"/>
    <property type="evidence" value="ECO:0007669"/>
    <property type="project" value="UniProtKB-KW"/>
</dbReference>
<dbReference type="InterPro" id="IPR014036">
    <property type="entry name" value="DeoR-like_C"/>
</dbReference>
<name>A0A941EIN2_9ACTN</name>
<dbReference type="PRINTS" id="PR00037">
    <property type="entry name" value="HTHLACR"/>
</dbReference>
<dbReference type="InterPro" id="IPR018356">
    <property type="entry name" value="Tscrpt_reg_HTH_DeoR_CS"/>
</dbReference>
<dbReference type="Pfam" id="PF08220">
    <property type="entry name" value="HTH_DeoR"/>
    <property type="match status" value="1"/>
</dbReference>
<organism evidence="5 6">
    <name type="scientific">Actinospica acidithermotolerans</name>
    <dbReference type="NCBI Taxonomy" id="2828514"/>
    <lineage>
        <taxon>Bacteria</taxon>
        <taxon>Bacillati</taxon>
        <taxon>Actinomycetota</taxon>
        <taxon>Actinomycetes</taxon>
        <taxon>Catenulisporales</taxon>
        <taxon>Actinospicaceae</taxon>
        <taxon>Actinospica</taxon>
    </lineage>
</organism>
<gene>
    <name evidence="5" type="ORF">KDK95_26050</name>
</gene>
<reference evidence="5" key="1">
    <citation type="submission" date="2021-04" db="EMBL/GenBank/DDBJ databases">
        <title>Genome based classification of Actinospica acidithermotolerans sp. nov., an actinobacterium isolated from an Indonesian hot spring.</title>
        <authorList>
            <person name="Kusuma A.B."/>
            <person name="Putra K.E."/>
            <person name="Nafisah S."/>
            <person name="Loh J."/>
            <person name="Nouioui I."/>
            <person name="Goodfellow M."/>
        </authorList>
    </citation>
    <scope>NUCLEOTIDE SEQUENCE</scope>
    <source>
        <strain evidence="5">MGRD01-02</strain>
    </source>
</reference>